<keyword evidence="9" id="KW-1185">Reference proteome</keyword>
<organism evidence="8 9">
    <name type="scientific">Gemmiger gallinarum</name>
    <dbReference type="NCBI Taxonomy" id="2779354"/>
    <lineage>
        <taxon>Bacteria</taxon>
        <taxon>Bacillati</taxon>
        <taxon>Bacillota</taxon>
        <taxon>Clostridia</taxon>
        <taxon>Eubacteriales</taxon>
        <taxon>Gemmiger</taxon>
    </lineage>
</organism>
<evidence type="ECO:0000313" key="8">
    <source>
        <dbReference type="EMBL" id="MBE5037425.1"/>
    </source>
</evidence>
<evidence type="ECO:0000259" key="6">
    <source>
        <dbReference type="Pfam" id="PF04542"/>
    </source>
</evidence>
<keyword evidence="3" id="KW-0731">Sigma factor</keyword>
<evidence type="ECO:0000256" key="2">
    <source>
        <dbReference type="ARBA" id="ARBA00023015"/>
    </source>
</evidence>
<dbReference type="EMBL" id="JADCKC010000002">
    <property type="protein sequence ID" value="MBE5037425.1"/>
    <property type="molecule type" value="Genomic_DNA"/>
</dbReference>
<dbReference type="InterPro" id="IPR013325">
    <property type="entry name" value="RNA_pol_sigma_r2"/>
</dbReference>
<name>A0ABR9R2X3_9FIRM</name>
<accession>A0ABR9R2X3</accession>
<proteinExistence type="inferred from homology"/>
<dbReference type="InterPro" id="IPR013324">
    <property type="entry name" value="RNA_pol_sigma_r3/r4-like"/>
</dbReference>
<gene>
    <name evidence="8" type="ORF">INF35_06485</name>
</gene>
<dbReference type="Pfam" id="PF04542">
    <property type="entry name" value="Sigma70_r2"/>
    <property type="match status" value="1"/>
</dbReference>
<feature type="domain" description="RNA polymerase sigma-70 region 2" evidence="6">
    <location>
        <begin position="32"/>
        <end position="97"/>
    </location>
</feature>
<dbReference type="PANTHER" id="PTHR43133:SF60">
    <property type="entry name" value="RNA POLYMERASE SIGMA FACTOR SIGV"/>
    <property type="match status" value="1"/>
</dbReference>
<dbReference type="InterPro" id="IPR039425">
    <property type="entry name" value="RNA_pol_sigma-70-like"/>
</dbReference>
<sequence>MVRRRRCGGPFQGPDITQRGVCRLSNEEFANLMRQYQRLIYTVCYQFVHDPHTAEDLTQDTFLSAYSYIDRCDPNYYKQWLVRVATNKCKDHLKSAWVRRVQGQEGDQLPEPRGAPPGEARSPEEAIIIRDETEQLQQMIRTLREPYGSVATMYLLEHKPVPVIAQALGRPEKTVQNQIFRAKVILRKQIEERRQT</sequence>
<dbReference type="InterPro" id="IPR014284">
    <property type="entry name" value="RNA_pol_sigma-70_dom"/>
</dbReference>
<protein>
    <submittedName>
        <fullName evidence="8">Sigma-70 family RNA polymerase sigma factor</fullName>
    </submittedName>
</protein>
<feature type="region of interest" description="Disordered" evidence="5">
    <location>
        <begin position="101"/>
        <end position="123"/>
    </location>
</feature>
<dbReference type="Gene3D" id="1.10.1740.10">
    <property type="match status" value="1"/>
</dbReference>
<dbReference type="Gene3D" id="1.10.10.10">
    <property type="entry name" value="Winged helix-like DNA-binding domain superfamily/Winged helix DNA-binding domain"/>
    <property type="match status" value="1"/>
</dbReference>
<dbReference type="PANTHER" id="PTHR43133">
    <property type="entry name" value="RNA POLYMERASE ECF-TYPE SIGMA FACTO"/>
    <property type="match status" value="1"/>
</dbReference>
<dbReference type="SUPFAM" id="SSF88946">
    <property type="entry name" value="Sigma2 domain of RNA polymerase sigma factors"/>
    <property type="match status" value="1"/>
</dbReference>
<evidence type="ECO:0000313" key="9">
    <source>
        <dbReference type="Proteomes" id="UP000768567"/>
    </source>
</evidence>
<evidence type="ECO:0000256" key="3">
    <source>
        <dbReference type="ARBA" id="ARBA00023082"/>
    </source>
</evidence>
<dbReference type="SUPFAM" id="SSF88659">
    <property type="entry name" value="Sigma3 and sigma4 domains of RNA polymerase sigma factors"/>
    <property type="match status" value="1"/>
</dbReference>
<keyword evidence="4" id="KW-0804">Transcription</keyword>
<dbReference type="InterPro" id="IPR013249">
    <property type="entry name" value="RNA_pol_sigma70_r4_t2"/>
</dbReference>
<feature type="domain" description="RNA polymerase sigma factor 70 region 4 type 2" evidence="7">
    <location>
        <begin position="134"/>
        <end position="183"/>
    </location>
</feature>
<evidence type="ECO:0000256" key="4">
    <source>
        <dbReference type="ARBA" id="ARBA00023163"/>
    </source>
</evidence>
<dbReference type="InterPro" id="IPR036388">
    <property type="entry name" value="WH-like_DNA-bd_sf"/>
</dbReference>
<dbReference type="Proteomes" id="UP000768567">
    <property type="component" value="Unassembled WGS sequence"/>
</dbReference>
<keyword evidence="2" id="KW-0805">Transcription regulation</keyword>
<dbReference type="Pfam" id="PF08281">
    <property type="entry name" value="Sigma70_r4_2"/>
    <property type="match status" value="1"/>
</dbReference>
<dbReference type="NCBIfam" id="TIGR02937">
    <property type="entry name" value="sigma70-ECF"/>
    <property type="match status" value="1"/>
</dbReference>
<comment type="caution">
    <text evidence="8">The sequence shown here is derived from an EMBL/GenBank/DDBJ whole genome shotgun (WGS) entry which is preliminary data.</text>
</comment>
<evidence type="ECO:0000256" key="1">
    <source>
        <dbReference type="ARBA" id="ARBA00010641"/>
    </source>
</evidence>
<evidence type="ECO:0000256" key="5">
    <source>
        <dbReference type="SAM" id="MobiDB-lite"/>
    </source>
</evidence>
<reference evidence="8 9" key="1">
    <citation type="submission" date="2020-10" db="EMBL/GenBank/DDBJ databases">
        <title>ChiBAC.</title>
        <authorList>
            <person name="Zenner C."/>
            <person name="Hitch T.C.A."/>
            <person name="Clavel T."/>
        </authorList>
    </citation>
    <scope>NUCLEOTIDE SEQUENCE [LARGE SCALE GENOMIC DNA]</scope>
    <source>
        <strain evidence="8 9">DSM 109015</strain>
    </source>
</reference>
<comment type="similarity">
    <text evidence="1">Belongs to the sigma-70 factor family. ECF subfamily.</text>
</comment>
<dbReference type="InterPro" id="IPR007627">
    <property type="entry name" value="RNA_pol_sigma70_r2"/>
</dbReference>
<evidence type="ECO:0000259" key="7">
    <source>
        <dbReference type="Pfam" id="PF08281"/>
    </source>
</evidence>